<dbReference type="AlphaFoldDB" id="A0A1N6I516"/>
<evidence type="ECO:0000259" key="2">
    <source>
        <dbReference type="Pfam" id="PF13598"/>
    </source>
</evidence>
<dbReference type="Pfam" id="PF13598">
    <property type="entry name" value="DUF4139"/>
    <property type="match status" value="1"/>
</dbReference>
<evidence type="ECO:0000313" key="4">
    <source>
        <dbReference type="Proteomes" id="UP000185062"/>
    </source>
</evidence>
<reference evidence="3 4" key="1">
    <citation type="submission" date="2016-12" db="EMBL/GenBank/DDBJ databases">
        <authorList>
            <person name="Song W.-J."/>
            <person name="Kurnit D.M."/>
        </authorList>
    </citation>
    <scope>NUCLEOTIDE SEQUENCE [LARGE SCALE GENOMIC DNA]</scope>
    <source>
        <strain evidence="3 4">ATCC 49181</strain>
    </source>
</reference>
<name>A0A1N6I516_9PROT</name>
<keyword evidence="4" id="KW-1185">Reference proteome</keyword>
<dbReference type="PANTHER" id="PTHR38075:SF1">
    <property type="entry name" value="DUF4139 DOMAIN-CONTAINING PROTEIN"/>
    <property type="match status" value="1"/>
</dbReference>
<protein>
    <recommendedName>
        <fullName evidence="2">DUF4139 domain-containing protein</fullName>
    </recommendedName>
</protein>
<dbReference type="eggNOG" id="COG5316">
    <property type="taxonomic scope" value="Bacteria"/>
</dbReference>
<feature type="domain" description="DUF4139" evidence="2">
    <location>
        <begin position="194"/>
        <end position="484"/>
    </location>
</feature>
<evidence type="ECO:0000313" key="3">
    <source>
        <dbReference type="EMBL" id="SIO27128.1"/>
    </source>
</evidence>
<dbReference type="EMBL" id="FSRO01000001">
    <property type="protein sequence ID" value="SIO27128.1"/>
    <property type="molecule type" value="Genomic_DNA"/>
</dbReference>
<dbReference type="Proteomes" id="UP000185062">
    <property type="component" value="Unassembled WGS sequence"/>
</dbReference>
<organism evidence="3 4">
    <name type="scientific">Nitrosomonas cryotolerans ATCC 49181</name>
    <dbReference type="NCBI Taxonomy" id="1131553"/>
    <lineage>
        <taxon>Bacteria</taxon>
        <taxon>Pseudomonadati</taxon>
        <taxon>Pseudomonadota</taxon>
        <taxon>Betaproteobacteria</taxon>
        <taxon>Nitrosomonadales</taxon>
        <taxon>Nitrosomonadaceae</taxon>
        <taxon>Nitrosomonas</taxon>
    </lineage>
</organism>
<proteinExistence type="predicted"/>
<keyword evidence="1" id="KW-1133">Transmembrane helix</keyword>
<sequence length="486" mass="54545">MKNYLYSKDRIVRISIIIGLMVILSNGIAAPLDEKTTTMLDQNEMAVTIYNQNLALIKDSRSIELDINSNQLAWREVSAKMQPETALLRNLTHPSGFYLQEQNFDFDLLTPQQLLEKHIGSNITVIRRNPATGHETSEIATVLAANDGVVLKFSDRIETGIPGRLAFPSVPENLRDKPTLVTSFINSTAGKQNLELSYLTTGLSWQADYVAELDVHDHHLDLNGLVTLTNESGTTYPNATLQLVAGDLNRIHHPRSIARKTRGMTAELANISDMQNEALFEYHLYTLKHRTTLADNQTKQVALMSAVHVPVNKEFVLTGDNYYYSGQYKDIGDKLKITVFIKFQNKGKGLGIPLPKGVIRVYKKDQMGNAQFVGEDQIDHTPDKEFIRLKLGSAFDLTADKKQSDFQALTGTMHQNSIFETAYQITLRNAKKEEVAVTVHEPIPGDWTIISESQPHTKISSNLAEWKLLLPADKAITLTYRVRTKL</sequence>
<evidence type="ECO:0000256" key="1">
    <source>
        <dbReference type="SAM" id="Phobius"/>
    </source>
</evidence>
<gene>
    <name evidence="3" type="ORF">SAMN02743940_1548</name>
</gene>
<dbReference type="PANTHER" id="PTHR38075">
    <property type="entry name" value="DUF4139 DOMAIN-CONTAINING PROTEIN"/>
    <property type="match status" value="1"/>
</dbReference>
<feature type="transmembrane region" description="Helical" evidence="1">
    <location>
        <begin position="12"/>
        <end position="32"/>
    </location>
</feature>
<dbReference type="InterPro" id="IPR037291">
    <property type="entry name" value="DUF4139"/>
</dbReference>
<keyword evidence="1" id="KW-0812">Transmembrane</keyword>
<keyword evidence="1" id="KW-0472">Membrane</keyword>
<accession>A0A1N6I516</accession>